<evidence type="ECO:0000259" key="2">
    <source>
        <dbReference type="Pfam" id="PF22936"/>
    </source>
</evidence>
<sequence>MTELIRLMKDNAPQQDPLQVNFAHGDEFAGTSALTTPSKNAFGSWIIDTGATNHMCAHPSLLTHHSFPIHKSLVNLPDGSSHSVDSIGTLHSSDRLLLQDVLCIPAFKYILLSVQKLCSSAAILVLFSPSHCWLQDLKTRDILVVGRVIGGLDVQFHQTIFTSTPTTTPTYLPAPIPDTDVCPSPESPQIQSLPTTSSYFSPTPCPAIAPPLRRYQRQVDAVLEQRSFKEAVQSPHWRAAMDDEIAALERNSTWDLIALPTSKKAIGSRWVYKQLSQFIQQPREPHWDATIHLVHYLKGTSSLGLFFGVDSPLTLSAFSDSDSTSCLDTRRSVTGYCIFLGGSLVSWKTKKQATVSRSSAETEYRSMASTVCKLLWISYILGDFGINVSSPIPFHCDNKVAIHITENPVFHERTKHLDIDCHIVRDRF</sequence>
<dbReference type="GO" id="GO:0004190">
    <property type="term" value="F:aspartic-type endopeptidase activity"/>
    <property type="evidence" value="ECO:0007669"/>
    <property type="project" value="UniProtKB-KW"/>
</dbReference>
<keyword evidence="1" id="KW-0645">Protease</keyword>
<keyword evidence="1" id="KW-0064">Aspartyl protease</keyword>
<protein>
    <submittedName>
        <fullName evidence="3">Retrovirus-related Pol polyprotein from transposon RE2</fullName>
    </submittedName>
</protein>
<evidence type="ECO:0000256" key="1">
    <source>
        <dbReference type="ARBA" id="ARBA00022750"/>
    </source>
</evidence>
<keyword evidence="1" id="KW-0378">Hydrolase</keyword>
<reference evidence="3" key="1">
    <citation type="submission" date="2020-06" db="EMBL/GenBank/DDBJ databases">
        <authorList>
            <person name="Li T."/>
            <person name="Hu X."/>
            <person name="Zhang T."/>
            <person name="Song X."/>
            <person name="Zhang H."/>
            <person name="Dai N."/>
            <person name="Sheng W."/>
            <person name="Hou X."/>
            <person name="Wei L."/>
        </authorList>
    </citation>
    <scope>NUCLEOTIDE SEQUENCE</scope>
    <source>
        <strain evidence="3">G02</strain>
        <tissue evidence="3">Leaf</tissue>
    </source>
</reference>
<accession>A0AAW2TLE7</accession>
<dbReference type="CDD" id="cd09272">
    <property type="entry name" value="RNase_HI_RT_Ty1"/>
    <property type="match status" value="1"/>
</dbReference>
<proteinExistence type="predicted"/>
<dbReference type="AlphaFoldDB" id="A0AAW2TLE7"/>
<dbReference type="PANTHER" id="PTHR11439:SF465">
    <property type="entry name" value="REVERSE TRANSCRIPTASE TY1_COPIA-TYPE DOMAIN-CONTAINING PROTEIN"/>
    <property type="match status" value="1"/>
</dbReference>
<dbReference type="EMBL" id="JACGWJ010000008">
    <property type="protein sequence ID" value="KAL0404416.1"/>
    <property type="molecule type" value="Genomic_DNA"/>
</dbReference>
<evidence type="ECO:0000313" key="3">
    <source>
        <dbReference type="EMBL" id="KAL0404416.1"/>
    </source>
</evidence>
<organism evidence="3">
    <name type="scientific">Sesamum radiatum</name>
    <name type="common">Black benniseed</name>
    <dbReference type="NCBI Taxonomy" id="300843"/>
    <lineage>
        <taxon>Eukaryota</taxon>
        <taxon>Viridiplantae</taxon>
        <taxon>Streptophyta</taxon>
        <taxon>Embryophyta</taxon>
        <taxon>Tracheophyta</taxon>
        <taxon>Spermatophyta</taxon>
        <taxon>Magnoliopsida</taxon>
        <taxon>eudicotyledons</taxon>
        <taxon>Gunneridae</taxon>
        <taxon>Pentapetalae</taxon>
        <taxon>asterids</taxon>
        <taxon>lamiids</taxon>
        <taxon>Lamiales</taxon>
        <taxon>Pedaliaceae</taxon>
        <taxon>Sesamum</taxon>
    </lineage>
</organism>
<feature type="domain" description="Retrovirus-related Pol polyprotein from transposon TNT 1-94-like beta-barrel" evidence="2">
    <location>
        <begin position="45"/>
        <end position="119"/>
    </location>
</feature>
<dbReference type="InterPro" id="IPR054722">
    <property type="entry name" value="PolX-like_BBD"/>
</dbReference>
<reference evidence="3" key="2">
    <citation type="journal article" date="2024" name="Plant">
        <title>Genomic evolution and insights into agronomic trait innovations of Sesamum species.</title>
        <authorList>
            <person name="Miao H."/>
            <person name="Wang L."/>
            <person name="Qu L."/>
            <person name="Liu H."/>
            <person name="Sun Y."/>
            <person name="Le M."/>
            <person name="Wang Q."/>
            <person name="Wei S."/>
            <person name="Zheng Y."/>
            <person name="Lin W."/>
            <person name="Duan Y."/>
            <person name="Cao H."/>
            <person name="Xiong S."/>
            <person name="Wang X."/>
            <person name="Wei L."/>
            <person name="Li C."/>
            <person name="Ma Q."/>
            <person name="Ju M."/>
            <person name="Zhao R."/>
            <person name="Li G."/>
            <person name="Mu C."/>
            <person name="Tian Q."/>
            <person name="Mei H."/>
            <person name="Zhang T."/>
            <person name="Gao T."/>
            <person name="Zhang H."/>
        </authorList>
    </citation>
    <scope>NUCLEOTIDE SEQUENCE</scope>
    <source>
        <strain evidence="3">G02</strain>
    </source>
</reference>
<name>A0AAW2TLE7_SESRA</name>
<comment type="caution">
    <text evidence="3">The sequence shown here is derived from an EMBL/GenBank/DDBJ whole genome shotgun (WGS) entry which is preliminary data.</text>
</comment>
<dbReference type="InterPro" id="IPR043502">
    <property type="entry name" value="DNA/RNA_pol_sf"/>
</dbReference>
<dbReference type="SUPFAM" id="SSF56672">
    <property type="entry name" value="DNA/RNA polymerases"/>
    <property type="match status" value="1"/>
</dbReference>
<dbReference type="Pfam" id="PF22936">
    <property type="entry name" value="Pol_BBD"/>
    <property type="match status" value="1"/>
</dbReference>
<gene>
    <name evidence="3" type="ORF">Sradi_2082400</name>
</gene>
<dbReference type="PANTHER" id="PTHR11439">
    <property type="entry name" value="GAG-POL-RELATED RETROTRANSPOSON"/>
    <property type="match status" value="1"/>
</dbReference>